<evidence type="ECO:0000259" key="4">
    <source>
        <dbReference type="Pfam" id="PF07238"/>
    </source>
</evidence>
<gene>
    <name evidence="6" type="ORF">C9I98_21870</name>
</gene>
<evidence type="ECO:0000256" key="1">
    <source>
        <dbReference type="ARBA" id="ARBA00022636"/>
    </source>
</evidence>
<dbReference type="InterPro" id="IPR009875">
    <property type="entry name" value="PilZ_domain"/>
</dbReference>
<evidence type="ECO:0000313" key="6">
    <source>
        <dbReference type="EMBL" id="PSW14832.1"/>
    </source>
</evidence>
<keyword evidence="1" id="KW-0973">c-di-GMP</keyword>
<dbReference type="Proteomes" id="UP000241771">
    <property type="component" value="Unassembled WGS sequence"/>
</dbReference>
<dbReference type="Pfam" id="PF12945">
    <property type="entry name" value="PilZNR"/>
    <property type="match status" value="1"/>
</dbReference>
<dbReference type="SUPFAM" id="SSF141371">
    <property type="entry name" value="PilZ domain-like"/>
    <property type="match status" value="2"/>
</dbReference>
<dbReference type="Gene3D" id="2.30.110.10">
    <property type="entry name" value="Electron Transport, Fmn-binding Protein, Chain A"/>
    <property type="match status" value="1"/>
</dbReference>
<accession>A0A2T3NIH7</accession>
<dbReference type="Gene3D" id="2.40.10.220">
    <property type="entry name" value="predicted glycosyltransferase like domains"/>
    <property type="match status" value="1"/>
</dbReference>
<name>A0A2T3NIH7_9GAMM</name>
<organism evidence="6 7">
    <name type="scientific">Photobacterium sanctipauli</name>
    <dbReference type="NCBI Taxonomy" id="1342794"/>
    <lineage>
        <taxon>Bacteria</taxon>
        <taxon>Pseudomonadati</taxon>
        <taxon>Pseudomonadota</taxon>
        <taxon>Gammaproteobacteria</taxon>
        <taxon>Vibrionales</taxon>
        <taxon>Vibrionaceae</taxon>
        <taxon>Photobacterium</taxon>
    </lineage>
</organism>
<reference evidence="6 7" key="1">
    <citation type="submission" date="2018-01" db="EMBL/GenBank/DDBJ databases">
        <title>Whole genome sequencing of Histamine producing bacteria.</title>
        <authorList>
            <person name="Butler K."/>
        </authorList>
    </citation>
    <scope>NUCLEOTIDE SEQUENCE [LARGE SCALE GENOMIC DNA]</scope>
    <source>
        <strain evidence="6 7">DSM 100436</strain>
    </source>
</reference>
<comment type="caution">
    <text evidence="6">The sequence shown here is derived from an EMBL/GenBank/DDBJ whole genome shotgun (WGS) entry which is preliminary data.</text>
</comment>
<dbReference type="InterPro" id="IPR009926">
    <property type="entry name" value="T3SS_YcgR_PilZN"/>
</dbReference>
<evidence type="ECO:0000259" key="5">
    <source>
        <dbReference type="Pfam" id="PF12945"/>
    </source>
</evidence>
<proteinExistence type="predicted"/>
<dbReference type="EMBL" id="PYMA01000018">
    <property type="protein sequence ID" value="PSW14832.1"/>
    <property type="molecule type" value="Genomic_DNA"/>
</dbReference>
<dbReference type="Pfam" id="PF07238">
    <property type="entry name" value="PilZ"/>
    <property type="match status" value="1"/>
</dbReference>
<keyword evidence="2" id="KW-0547">Nucleotide-binding</keyword>
<keyword evidence="3" id="KW-0975">Bacterial flagellum</keyword>
<dbReference type="GO" id="GO:0035438">
    <property type="term" value="F:cyclic-di-GMP binding"/>
    <property type="evidence" value="ECO:0007669"/>
    <property type="project" value="InterPro"/>
</dbReference>
<protein>
    <submittedName>
        <fullName evidence="6">Flagellar brake protein</fullName>
    </submittedName>
</protein>
<evidence type="ECO:0000256" key="3">
    <source>
        <dbReference type="ARBA" id="ARBA00023143"/>
    </source>
</evidence>
<evidence type="ECO:0000313" key="7">
    <source>
        <dbReference type="Proteomes" id="UP000241771"/>
    </source>
</evidence>
<feature type="domain" description="PilZ" evidence="4">
    <location>
        <begin position="130"/>
        <end position="232"/>
    </location>
</feature>
<dbReference type="InterPro" id="IPR012349">
    <property type="entry name" value="Split_barrel_FMN-bd"/>
</dbReference>
<evidence type="ECO:0000256" key="2">
    <source>
        <dbReference type="ARBA" id="ARBA00022741"/>
    </source>
</evidence>
<keyword evidence="6" id="KW-0969">Cilium</keyword>
<dbReference type="RefSeq" id="WP_107272479.1">
    <property type="nucleotide sequence ID" value="NZ_PYMA01000018.1"/>
</dbReference>
<feature type="domain" description="Type III secretion system flagellar brake protein YcgR PilZN" evidence="5">
    <location>
        <begin position="33"/>
        <end position="122"/>
    </location>
</feature>
<dbReference type="AlphaFoldDB" id="A0A2T3NIH7"/>
<dbReference type="OrthoDB" id="5586887at2"/>
<keyword evidence="6" id="KW-0966">Cell projection</keyword>
<keyword evidence="7" id="KW-1185">Reference proteome</keyword>
<keyword evidence="6" id="KW-0282">Flagellum</keyword>
<sequence>MIQQGRSFSQHAAKNETWEEVVLGEQAIERLKHGSGVTLSVKTPLGRLYRVETTFIGTNSQSELFFELPSVLNADLSNYFDAGFKVTVKAISDKGEGAIIQFQSIINNVAYKPFRLLSLSMPHNAHLRPLRNEPRFDVKLDAVVVGQSRELAVKLQDLSANGCRFITDYNGPSFSEAMTLNLVVTKPDNQQQFSLTGTVKNHHKKGSTKQYGLQFDTRGAIQVKALMTQLIFDGSHLSFKKAGAN</sequence>